<feature type="transmembrane region" description="Helical" evidence="1">
    <location>
        <begin position="258"/>
        <end position="279"/>
    </location>
</feature>
<organism evidence="2 3">
    <name type="scientific">Adhaeribacter aerolatus</name>
    <dbReference type="NCBI Taxonomy" id="670289"/>
    <lineage>
        <taxon>Bacteria</taxon>
        <taxon>Pseudomonadati</taxon>
        <taxon>Bacteroidota</taxon>
        <taxon>Cytophagia</taxon>
        <taxon>Cytophagales</taxon>
        <taxon>Hymenobacteraceae</taxon>
        <taxon>Adhaeribacter</taxon>
    </lineage>
</organism>
<keyword evidence="1" id="KW-0472">Membrane</keyword>
<dbReference type="GO" id="GO:0005886">
    <property type="term" value="C:plasma membrane"/>
    <property type="evidence" value="ECO:0007669"/>
    <property type="project" value="TreeGrafter"/>
</dbReference>
<dbReference type="PANTHER" id="PTHR30354:SF9">
    <property type="entry name" value="GNT-II SYSTEM L-IDONATE TRANSPORTER"/>
    <property type="match status" value="1"/>
</dbReference>
<sequence length="438" mass="45619">MPLILVAAAVLTLLLLMIVFRLNAFLALIMVALGLGLAEGMTAKAAILSVQKGVGDTLGSLALILGFGAMLGNLISESGAAQRITYSLMKKFGIKYIQWAVVLTGFLVGLPMFYNAGFVLLIPLVFSIAASTGLPLLYVGLPMAAALSVTHGYLPPHPGPTSIAILYKADIGLTLVYGIIIAIPAIIVAGPFFSRFTKKYKASPPPGLATPRVFTEAEMPGYANSVFTALFPVLLMAASTIISLTLPETSPLRRGFDFIGDPAIALLLSVLLAIFSLGLNRGMKMDAIMSIVSGSIGSIAMILLIIGGGGALKQILVDSGVGSYITALVSDMTLSPLILAWGIAALLRICLGSATVAAITTAGIALPVISSTGASPELMVLATGAGSLMFSHVNDPGFWIFKEYFNLSIPDTIATWSIMETIVSIMGLLGVLLLNMVI</sequence>
<keyword evidence="1" id="KW-1133">Transmembrane helix</keyword>
<dbReference type="PANTHER" id="PTHR30354">
    <property type="entry name" value="GNT FAMILY GLUCONATE TRANSPORTER"/>
    <property type="match status" value="1"/>
</dbReference>
<protein>
    <submittedName>
        <fullName evidence="2">Idonate transporter</fullName>
    </submittedName>
</protein>
<dbReference type="Proteomes" id="UP000321532">
    <property type="component" value="Unassembled WGS sequence"/>
</dbReference>
<dbReference type="GO" id="GO:0015128">
    <property type="term" value="F:gluconate transmembrane transporter activity"/>
    <property type="evidence" value="ECO:0007669"/>
    <property type="project" value="InterPro"/>
</dbReference>
<dbReference type="OrthoDB" id="9787129at2"/>
<name>A0A512B1H2_9BACT</name>
<comment type="caution">
    <text evidence="2">The sequence shown here is derived from an EMBL/GenBank/DDBJ whole genome shotgun (WGS) entry which is preliminary data.</text>
</comment>
<dbReference type="InterPro" id="IPR003474">
    <property type="entry name" value="Glcn_transporter"/>
</dbReference>
<dbReference type="Pfam" id="PF02447">
    <property type="entry name" value="GntP_permease"/>
    <property type="match status" value="1"/>
</dbReference>
<keyword evidence="1" id="KW-0812">Transmembrane</keyword>
<accession>A0A512B1H2</accession>
<dbReference type="NCBIfam" id="TIGR00791">
    <property type="entry name" value="gntP"/>
    <property type="match status" value="1"/>
</dbReference>
<gene>
    <name evidence="2" type="primary">gntP</name>
    <name evidence="2" type="ORF">AAE02nite_33110</name>
</gene>
<feature type="transmembrane region" description="Helical" evidence="1">
    <location>
        <begin position="291"/>
        <end position="312"/>
    </location>
</feature>
<feature type="transmembrane region" description="Helical" evidence="1">
    <location>
        <begin position="413"/>
        <end position="434"/>
    </location>
</feature>
<dbReference type="RefSeq" id="WP_146900065.1">
    <property type="nucleotide sequence ID" value="NZ_BJYS01000025.1"/>
</dbReference>
<feature type="transmembrane region" description="Helical" evidence="1">
    <location>
        <begin position="96"/>
        <end position="114"/>
    </location>
</feature>
<reference evidence="2 3" key="1">
    <citation type="submission" date="2019-07" db="EMBL/GenBank/DDBJ databases">
        <title>Whole genome shotgun sequence of Adhaeribacter aerolatus NBRC 106133.</title>
        <authorList>
            <person name="Hosoyama A."/>
            <person name="Uohara A."/>
            <person name="Ohji S."/>
            <person name="Ichikawa N."/>
        </authorList>
    </citation>
    <scope>NUCLEOTIDE SEQUENCE [LARGE SCALE GENOMIC DNA]</scope>
    <source>
        <strain evidence="2 3">NBRC 106133</strain>
    </source>
</reference>
<proteinExistence type="predicted"/>
<evidence type="ECO:0000256" key="1">
    <source>
        <dbReference type="SAM" id="Phobius"/>
    </source>
</evidence>
<evidence type="ECO:0000313" key="2">
    <source>
        <dbReference type="EMBL" id="GEO05647.1"/>
    </source>
</evidence>
<dbReference type="AlphaFoldDB" id="A0A512B1H2"/>
<dbReference type="EMBL" id="BJYS01000025">
    <property type="protein sequence ID" value="GEO05647.1"/>
    <property type="molecule type" value="Genomic_DNA"/>
</dbReference>
<feature type="transmembrane region" description="Helical" evidence="1">
    <location>
        <begin position="349"/>
        <end position="369"/>
    </location>
</feature>
<feature type="transmembrane region" description="Helical" evidence="1">
    <location>
        <begin position="226"/>
        <end position="246"/>
    </location>
</feature>
<feature type="transmembrane region" description="Helical" evidence="1">
    <location>
        <begin position="58"/>
        <end position="75"/>
    </location>
</feature>
<dbReference type="GO" id="GO:0015568">
    <property type="term" value="F:L-idonate transmembrane transporter activity"/>
    <property type="evidence" value="ECO:0007669"/>
    <property type="project" value="TreeGrafter"/>
</dbReference>
<dbReference type="PIRSF" id="PIRSF002746">
    <property type="entry name" value="Gluconate_transporter"/>
    <property type="match status" value="1"/>
</dbReference>
<feature type="transmembrane region" description="Helical" evidence="1">
    <location>
        <begin position="171"/>
        <end position="193"/>
    </location>
</feature>
<feature type="transmembrane region" description="Helical" evidence="1">
    <location>
        <begin position="120"/>
        <end position="141"/>
    </location>
</feature>
<feature type="transmembrane region" description="Helical" evidence="1">
    <location>
        <begin position="324"/>
        <end position="343"/>
    </location>
</feature>
<keyword evidence="3" id="KW-1185">Reference proteome</keyword>
<evidence type="ECO:0000313" key="3">
    <source>
        <dbReference type="Proteomes" id="UP000321532"/>
    </source>
</evidence>